<dbReference type="InterPro" id="IPR003594">
    <property type="entry name" value="HATPase_dom"/>
</dbReference>
<dbReference type="InterPro" id="IPR005467">
    <property type="entry name" value="His_kinase_dom"/>
</dbReference>
<proteinExistence type="predicted"/>
<evidence type="ECO:0000256" key="1">
    <source>
        <dbReference type="ARBA" id="ARBA00000085"/>
    </source>
</evidence>
<evidence type="ECO:0000313" key="12">
    <source>
        <dbReference type="Proteomes" id="UP000291591"/>
    </source>
</evidence>
<dbReference type="GO" id="GO:0005524">
    <property type="term" value="F:ATP binding"/>
    <property type="evidence" value="ECO:0007669"/>
    <property type="project" value="UniProtKB-KW"/>
</dbReference>
<evidence type="ECO:0000256" key="6">
    <source>
        <dbReference type="ARBA" id="ARBA00022777"/>
    </source>
</evidence>
<evidence type="ECO:0000256" key="4">
    <source>
        <dbReference type="ARBA" id="ARBA00022679"/>
    </source>
</evidence>
<sequence>MASGARRQRRRRHGRTLSWAITPYDRLDGPVLDATIGPNPVAVPVATSRLVDLASGPVLLAGVALAVASLVLRWRRADPDRRRALAWVLYGVGVSVVWTGLAILLDATALSAVSMAALPVCFLVAVTRHRLWDLQIVVRRSLVYGGLTAIVAAAYAGIVGLLGGAVGASTGAPIVATAVVAMLVLPLHHVLRRTVNRVIHGQAEDPLVTTTALGRRLGSAVTPDQLTTVVLPEILDGVVRALRLRHLSLVMTDGATFSSGVAGADPLELPLRHAGRPVGTLRVVPARGGLTRAERRAVDDVAAHAAVAAHGVLLMGELQRERERVVVAREEERRRLRRELHDGVGTALAAARLQAESARDLMTEHPREGLALLDRLTVALRDAVHDVRAVTRKLRPATLDELGLAGALRELGARSASAGRAVEVDVGELGEVPAAVEVAAYLVAAELVTNACRHSGASRIAVSVRRDGELRVRVTDDGCGIGPGAEPGVGLASVRRRVDEVGGRMVHHDGPGTTLEVRLPLESR</sequence>
<accession>A0A4Q7UX40</accession>
<keyword evidence="9" id="KW-0812">Transmembrane</keyword>
<dbReference type="PROSITE" id="PS50109">
    <property type="entry name" value="HIS_KIN"/>
    <property type="match status" value="1"/>
</dbReference>
<evidence type="ECO:0000259" key="10">
    <source>
        <dbReference type="PROSITE" id="PS50109"/>
    </source>
</evidence>
<feature type="transmembrane region" description="Helical" evidence="9">
    <location>
        <begin position="84"/>
        <end position="104"/>
    </location>
</feature>
<dbReference type="Pfam" id="PF02518">
    <property type="entry name" value="HATPase_c"/>
    <property type="match status" value="1"/>
</dbReference>
<feature type="transmembrane region" description="Helical" evidence="9">
    <location>
        <begin position="110"/>
        <end position="129"/>
    </location>
</feature>
<feature type="transmembrane region" description="Helical" evidence="9">
    <location>
        <begin position="172"/>
        <end position="191"/>
    </location>
</feature>
<feature type="transmembrane region" description="Helical" evidence="9">
    <location>
        <begin position="141"/>
        <end position="166"/>
    </location>
</feature>
<protein>
    <recommendedName>
        <fullName evidence="2">histidine kinase</fullName>
        <ecNumber evidence="2">2.7.13.3</ecNumber>
    </recommendedName>
</protein>
<dbReference type="RefSeq" id="WP_130289940.1">
    <property type="nucleotide sequence ID" value="NZ_SHKL01000001.1"/>
</dbReference>
<keyword evidence="6 11" id="KW-0418">Kinase</keyword>
<evidence type="ECO:0000256" key="8">
    <source>
        <dbReference type="ARBA" id="ARBA00023012"/>
    </source>
</evidence>
<feature type="transmembrane region" description="Helical" evidence="9">
    <location>
        <begin position="53"/>
        <end position="72"/>
    </location>
</feature>
<keyword evidence="7" id="KW-0067">ATP-binding</keyword>
<evidence type="ECO:0000256" key="9">
    <source>
        <dbReference type="SAM" id="Phobius"/>
    </source>
</evidence>
<dbReference type="EC" id="2.7.13.3" evidence="2"/>
<dbReference type="Proteomes" id="UP000291591">
    <property type="component" value="Unassembled WGS sequence"/>
</dbReference>
<dbReference type="GO" id="GO:0016020">
    <property type="term" value="C:membrane"/>
    <property type="evidence" value="ECO:0007669"/>
    <property type="project" value="InterPro"/>
</dbReference>
<dbReference type="InterPro" id="IPR036890">
    <property type="entry name" value="HATPase_C_sf"/>
</dbReference>
<keyword evidence="9" id="KW-0472">Membrane</keyword>
<evidence type="ECO:0000256" key="2">
    <source>
        <dbReference type="ARBA" id="ARBA00012438"/>
    </source>
</evidence>
<keyword evidence="9" id="KW-1133">Transmembrane helix</keyword>
<dbReference type="InterPro" id="IPR050482">
    <property type="entry name" value="Sensor_HK_TwoCompSys"/>
</dbReference>
<organism evidence="11 12">
    <name type="scientific">Pseudonocardia sediminis</name>
    <dbReference type="NCBI Taxonomy" id="1397368"/>
    <lineage>
        <taxon>Bacteria</taxon>
        <taxon>Bacillati</taxon>
        <taxon>Actinomycetota</taxon>
        <taxon>Actinomycetes</taxon>
        <taxon>Pseudonocardiales</taxon>
        <taxon>Pseudonocardiaceae</taxon>
        <taxon>Pseudonocardia</taxon>
    </lineage>
</organism>
<comment type="catalytic activity">
    <reaction evidence="1">
        <text>ATP + protein L-histidine = ADP + protein N-phospho-L-histidine.</text>
        <dbReference type="EC" id="2.7.13.3"/>
    </reaction>
</comment>
<name>A0A4Q7UX40_PSEST</name>
<gene>
    <name evidence="11" type="ORF">EV383_2358</name>
</gene>
<keyword evidence="12" id="KW-1185">Reference proteome</keyword>
<dbReference type="GO" id="GO:0000155">
    <property type="term" value="F:phosphorelay sensor kinase activity"/>
    <property type="evidence" value="ECO:0007669"/>
    <property type="project" value="InterPro"/>
</dbReference>
<evidence type="ECO:0000256" key="7">
    <source>
        <dbReference type="ARBA" id="ARBA00022840"/>
    </source>
</evidence>
<keyword evidence="3" id="KW-0597">Phosphoprotein</keyword>
<dbReference type="OrthoDB" id="144293at2"/>
<keyword evidence="5" id="KW-0547">Nucleotide-binding</keyword>
<keyword evidence="4" id="KW-0808">Transferase</keyword>
<evidence type="ECO:0000256" key="5">
    <source>
        <dbReference type="ARBA" id="ARBA00022741"/>
    </source>
</evidence>
<dbReference type="EMBL" id="SHKL01000001">
    <property type="protein sequence ID" value="RZT85491.1"/>
    <property type="molecule type" value="Genomic_DNA"/>
</dbReference>
<comment type="caution">
    <text evidence="11">The sequence shown here is derived from an EMBL/GenBank/DDBJ whole genome shotgun (WGS) entry which is preliminary data.</text>
</comment>
<evidence type="ECO:0000313" key="11">
    <source>
        <dbReference type="EMBL" id="RZT85491.1"/>
    </source>
</evidence>
<dbReference type="InterPro" id="IPR011712">
    <property type="entry name" value="Sig_transdc_His_kin_sub3_dim/P"/>
</dbReference>
<feature type="domain" description="Histidine kinase" evidence="10">
    <location>
        <begin position="443"/>
        <end position="523"/>
    </location>
</feature>
<evidence type="ECO:0000256" key="3">
    <source>
        <dbReference type="ARBA" id="ARBA00022553"/>
    </source>
</evidence>
<dbReference type="PANTHER" id="PTHR24421:SF10">
    <property type="entry name" value="NITRATE_NITRITE SENSOR PROTEIN NARQ"/>
    <property type="match status" value="1"/>
</dbReference>
<keyword evidence="8" id="KW-0902">Two-component regulatory system</keyword>
<dbReference type="SUPFAM" id="SSF55874">
    <property type="entry name" value="ATPase domain of HSP90 chaperone/DNA topoisomerase II/histidine kinase"/>
    <property type="match status" value="1"/>
</dbReference>
<dbReference type="Pfam" id="PF07730">
    <property type="entry name" value="HisKA_3"/>
    <property type="match status" value="1"/>
</dbReference>
<dbReference type="Gene3D" id="1.20.5.1930">
    <property type="match status" value="1"/>
</dbReference>
<dbReference type="CDD" id="cd16917">
    <property type="entry name" value="HATPase_UhpB-NarQ-NarX-like"/>
    <property type="match status" value="1"/>
</dbReference>
<dbReference type="SMART" id="SM00387">
    <property type="entry name" value="HATPase_c"/>
    <property type="match status" value="1"/>
</dbReference>
<dbReference type="GO" id="GO:0046983">
    <property type="term" value="F:protein dimerization activity"/>
    <property type="evidence" value="ECO:0007669"/>
    <property type="project" value="InterPro"/>
</dbReference>
<dbReference type="AlphaFoldDB" id="A0A4Q7UX40"/>
<dbReference type="PANTHER" id="PTHR24421">
    <property type="entry name" value="NITRATE/NITRITE SENSOR PROTEIN NARX-RELATED"/>
    <property type="match status" value="1"/>
</dbReference>
<reference evidence="11 12" key="1">
    <citation type="submission" date="2019-02" db="EMBL/GenBank/DDBJ databases">
        <title>Sequencing the genomes of 1000 actinobacteria strains.</title>
        <authorList>
            <person name="Klenk H.-P."/>
        </authorList>
    </citation>
    <scope>NUCLEOTIDE SEQUENCE [LARGE SCALE GENOMIC DNA]</scope>
    <source>
        <strain evidence="11 12">DSM 45779</strain>
    </source>
</reference>
<dbReference type="Gene3D" id="3.30.565.10">
    <property type="entry name" value="Histidine kinase-like ATPase, C-terminal domain"/>
    <property type="match status" value="1"/>
</dbReference>